<dbReference type="STRING" id="1218598.LEP1GSC060_1976"/>
<comment type="similarity">
    <text evidence="2">Belongs to the FtsK/SpoIIIE/SftA family.</text>
</comment>
<dbReference type="CDD" id="cd01127">
    <property type="entry name" value="TrwB_TraG_TraD_VirD4"/>
    <property type="match status" value="1"/>
</dbReference>
<comment type="subcellular location">
    <subcellularLocation>
        <location evidence="1">Cell membrane</location>
        <topology evidence="1">Multi-pass membrane protein</topology>
    </subcellularLocation>
</comment>
<dbReference type="Pfam" id="PF09397">
    <property type="entry name" value="FtsK_gamma"/>
    <property type="match status" value="1"/>
</dbReference>
<dbReference type="InterPro" id="IPR025199">
    <property type="entry name" value="FtsK_4TM"/>
</dbReference>
<dbReference type="Pfam" id="PF01580">
    <property type="entry name" value="FtsK_SpoIIIE"/>
    <property type="match status" value="1"/>
</dbReference>
<keyword evidence="10" id="KW-0238">DNA-binding</keyword>
<dbReference type="GO" id="GO:0003677">
    <property type="term" value="F:DNA binding"/>
    <property type="evidence" value="ECO:0007669"/>
    <property type="project" value="UniProtKB-KW"/>
</dbReference>
<evidence type="ECO:0000256" key="16">
    <source>
        <dbReference type="SAM" id="Phobius"/>
    </source>
</evidence>
<dbReference type="InterPro" id="IPR018541">
    <property type="entry name" value="Ftsk_gamma"/>
</dbReference>
<dbReference type="GO" id="GO:0007059">
    <property type="term" value="P:chromosome segregation"/>
    <property type="evidence" value="ECO:0007669"/>
    <property type="project" value="UniProtKB-KW"/>
</dbReference>
<keyword evidence="19" id="KW-1185">Reference proteome</keyword>
<keyword evidence="12" id="KW-0131">Cell cycle</keyword>
<dbReference type="EMBL" id="AOHC02000038">
    <property type="protein sequence ID" value="EMY77109.1"/>
    <property type="molecule type" value="Genomic_DNA"/>
</dbReference>
<evidence type="ECO:0000256" key="3">
    <source>
        <dbReference type="ARBA" id="ARBA00022475"/>
    </source>
</evidence>
<dbReference type="InterPro" id="IPR041027">
    <property type="entry name" value="FtsK_alpha"/>
</dbReference>
<evidence type="ECO:0000256" key="8">
    <source>
        <dbReference type="ARBA" id="ARBA00022840"/>
    </source>
</evidence>
<evidence type="ECO:0000256" key="1">
    <source>
        <dbReference type="ARBA" id="ARBA00004651"/>
    </source>
</evidence>
<evidence type="ECO:0000256" key="6">
    <source>
        <dbReference type="ARBA" id="ARBA00022741"/>
    </source>
</evidence>
<evidence type="ECO:0000256" key="9">
    <source>
        <dbReference type="ARBA" id="ARBA00022989"/>
    </source>
</evidence>
<dbReference type="InterPro" id="IPR050206">
    <property type="entry name" value="FtsK/SpoIIIE/SftA"/>
</dbReference>
<keyword evidence="8 14" id="KW-0067">ATP-binding</keyword>
<comment type="caution">
    <text evidence="18">The sequence shown here is derived from an EMBL/GenBank/DDBJ whole genome shotgun (WGS) entry which is preliminary data.</text>
</comment>
<dbReference type="SUPFAM" id="SSF52540">
    <property type="entry name" value="P-loop containing nucleoside triphosphate hydrolases"/>
    <property type="match status" value="1"/>
</dbReference>
<name>N1WJ32_9LEPT</name>
<sequence>MPIKSLFFFRALSDTNNMESKDLKPAWNLQNGKMILPYVLLFAGIILTLSLGSFDAGERGIEHNFFGRLGFYLSYGMFFMFGAASFLPGLLTIGLGSLRLVKEGFELTNRLLSLPVFLLCFTVTLQIIGHVSTIPFASQGGFTGQLLASGLEFVFGSTGKILIHLLFYFYGLILLLNESPLHFIGRMLGTAGANYKNGLRHGLGKSGENLGSFFQSAVEKFQRKKSNPPWFYTHTGETDFREQPYGLSYQRMNSHKHAQTETSALQNALHSAFGKEGKLSDLLSKVDASSMVTPETSRIRFQNQGAFTGNFEEQGKVFRFQSVSTSLAEKIREEKKFQETSSSWEIIDFRTSDFSNISSEKEQPITLVVPFPMETSSSDFDNSDPSKEWNQKDRFVPTEKTRDEKSFSSEKKEAFENSELEDEFYDDAHVSSDSKENGEEFSPEDDGEKSFNEENVSSEFSRKEISSEKLDVSKSQDIPSVNTSNLPSNFSSANEEEKPEPALPFPPTTLVPEVRSKRSIYHVPLKSLKTTTTKIQDPLFKIESDKVARKIEEIIRQYGYESQVVSMERGPIITRYELTPPLGVKLGRITSLADELRLYLAVKNIRIVAPIPGKSTIGIEVPNSIREDVFLGDILHQNLSLRPKKDLSILIGKDISGKLIGIDLNKLPHLLVAGTTGSGKSVCLNSMISSLVVHLSPEEVRFIMIDPKMVELTLYEDIPHLLMPVITDPKKATRALAWAIQEMEARYHSVSKLKCRDFKTYNEKVEQGAHRDGYKKMPYIVIFIDELADLMMVSGKDLEDAITRITQKSRAVGIHLIMATQRPSVDVITGLIKANCPARMAFHVAQKTDSKIILDQNGAESLLGKGDFLYKSPTAADLIRIQSPYVSEEEIEKIVEEARKFGKPSYVDFDLDEDSENSVVDEEDEQLFEQAWEIVRTDRKASASYLQRRMRIGYNKAARLMELMEERGYVSPQIGSKGREILKAG</sequence>
<comment type="subunit">
    <text evidence="13">Homohexamer. Forms a ring that surrounds DNA.</text>
</comment>
<evidence type="ECO:0000256" key="7">
    <source>
        <dbReference type="ARBA" id="ARBA00022829"/>
    </source>
</evidence>
<dbReference type="GO" id="GO:0051301">
    <property type="term" value="P:cell division"/>
    <property type="evidence" value="ECO:0007669"/>
    <property type="project" value="UniProtKB-KW"/>
</dbReference>
<dbReference type="InterPro" id="IPR003593">
    <property type="entry name" value="AAA+_ATPase"/>
</dbReference>
<dbReference type="InterPro" id="IPR027417">
    <property type="entry name" value="P-loop_NTPase"/>
</dbReference>
<feature type="binding site" evidence="14">
    <location>
        <begin position="674"/>
        <end position="681"/>
    </location>
    <ligand>
        <name>ATP</name>
        <dbReference type="ChEBI" id="CHEBI:30616"/>
    </ligand>
</feature>
<evidence type="ECO:0000256" key="12">
    <source>
        <dbReference type="ARBA" id="ARBA00023306"/>
    </source>
</evidence>
<dbReference type="InterPro" id="IPR036388">
    <property type="entry name" value="WH-like_DNA-bd_sf"/>
</dbReference>
<dbReference type="SUPFAM" id="SSF46785">
    <property type="entry name" value="Winged helix' DNA-binding domain"/>
    <property type="match status" value="1"/>
</dbReference>
<evidence type="ECO:0000259" key="17">
    <source>
        <dbReference type="PROSITE" id="PS50901"/>
    </source>
</evidence>
<feature type="transmembrane region" description="Helical" evidence="16">
    <location>
        <begin position="35"/>
        <end position="57"/>
    </location>
</feature>
<evidence type="ECO:0000256" key="13">
    <source>
        <dbReference type="ARBA" id="ARBA00025923"/>
    </source>
</evidence>
<keyword evidence="11 16" id="KW-0472">Membrane</keyword>
<dbReference type="InterPro" id="IPR036390">
    <property type="entry name" value="WH_DNA-bd_sf"/>
</dbReference>
<organism evidence="18 19">
    <name type="scientific">Leptospira weilii serovar Ranarum str. ICFT</name>
    <dbReference type="NCBI Taxonomy" id="1218598"/>
    <lineage>
        <taxon>Bacteria</taxon>
        <taxon>Pseudomonadati</taxon>
        <taxon>Spirochaetota</taxon>
        <taxon>Spirochaetia</taxon>
        <taxon>Leptospirales</taxon>
        <taxon>Leptospiraceae</taxon>
        <taxon>Leptospira</taxon>
    </lineage>
</organism>
<protein>
    <submittedName>
        <fullName evidence="18">Stage III sporulation protein E</fullName>
    </submittedName>
</protein>
<keyword evidence="3" id="KW-1003">Cell membrane</keyword>
<evidence type="ECO:0000256" key="10">
    <source>
        <dbReference type="ARBA" id="ARBA00023125"/>
    </source>
</evidence>
<feature type="transmembrane region" description="Helical" evidence="16">
    <location>
        <begin position="69"/>
        <end position="91"/>
    </location>
</feature>
<dbReference type="SMART" id="SM00382">
    <property type="entry name" value="AAA"/>
    <property type="match status" value="1"/>
</dbReference>
<evidence type="ECO:0000256" key="2">
    <source>
        <dbReference type="ARBA" id="ARBA00006474"/>
    </source>
</evidence>
<keyword evidence="4" id="KW-0132">Cell division</keyword>
<dbReference type="Proteomes" id="UP000012313">
    <property type="component" value="Unassembled WGS sequence"/>
</dbReference>
<dbReference type="SMART" id="SM00843">
    <property type="entry name" value="Ftsk_gamma"/>
    <property type="match status" value="1"/>
</dbReference>
<keyword evidence="7" id="KW-0159">Chromosome partition</keyword>
<dbReference type="PANTHER" id="PTHR22683">
    <property type="entry name" value="SPORULATION PROTEIN RELATED"/>
    <property type="match status" value="1"/>
</dbReference>
<evidence type="ECO:0000256" key="4">
    <source>
        <dbReference type="ARBA" id="ARBA00022618"/>
    </source>
</evidence>
<dbReference type="PANTHER" id="PTHR22683:SF41">
    <property type="entry name" value="DNA TRANSLOCASE FTSK"/>
    <property type="match status" value="1"/>
</dbReference>
<evidence type="ECO:0000313" key="18">
    <source>
        <dbReference type="EMBL" id="EMY77109.1"/>
    </source>
</evidence>
<evidence type="ECO:0000256" key="15">
    <source>
        <dbReference type="SAM" id="MobiDB-lite"/>
    </source>
</evidence>
<dbReference type="PROSITE" id="PS50901">
    <property type="entry name" value="FTSK"/>
    <property type="match status" value="1"/>
</dbReference>
<feature type="compositionally biased region" description="Basic and acidic residues" evidence="15">
    <location>
        <begin position="384"/>
        <end position="415"/>
    </location>
</feature>
<feature type="transmembrane region" description="Helical" evidence="16">
    <location>
        <begin position="153"/>
        <end position="176"/>
    </location>
</feature>
<dbReference type="InterPro" id="IPR002543">
    <property type="entry name" value="FtsK_dom"/>
</dbReference>
<evidence type="ECO:0000313" key="19">
    <source>
        <dbReference type="Proteomes" id="UP000012313"/>
    </source>
</evidence>
<feature type="transmembrane region" description="Helical" evidence="16">
    <location>
        <begin position="111"/>
        <end position="132"/>
    </location>
</feature>
<keyword evidence="6 14" id="KW-0547">Nucleotide-binding</keyword>
<dbReference type="Gene3D" id="3.30.980.40">
    <property type="match status" value="1"/>
</dbReference>
<accession>N1WJ32</accession>
<dbReference type="Pfam" id="PF17854">
    <property type="entry name" value="FtsK_alpha"/>
    <property type="match status" value="1"/>
</dbReference>
<feature type="region of interest" description="Disordered" evidence="15">
    <location>
        <begin position="376"/>
        <end position="509"/>
    </location>
</feature>
<dbReference type="GO" id="GO:0005886">
    <property type="term" value="C:plasma membrane"/>
    <property type="evidence" value="ECO:0007669"/>
    <property type="project" value="UniProtKB-SubCell"/>
</dbReference>
<keyword evidence="9 16" id="KW-1133">Transmembrane helix</keyword>
<dbReference type="GO" id="GO:0005524">
    <property type="term" value="F:ATP binding"/>
    <property type="evidence" value="ECO:0007669"/>
    <property type="project" value="UniProtKB-UniRule"/>
</dbReference>
<proteinExistence type="inferred from homology"/>
<keyword evidence="5 16" id="KW-0812">Transmembrane</keyword>
<feature type="compositionally biased region" description="Basic and acidic residues" evidence="15">
    <location>
        <begin position="460"/>
        <end position="474"/>
    </location>
</feature>
<reference evidence="18" key="1">
    <citation type="submission" date="2013-03" db="EMBL/GenBank/DDBJ databases">
        <authorList>
            <person name="Harkins D.M."/>
            <person name="Durkin A.S."/>
            <person name="Brinkac L.M."/>
            <person name="Haft D.H."/>
            <person name="Selengut J.D."/>
            <person name="Sanka R."/>
            <person name="DePew J."/>
            <person name="Purushe J."/>
            <person name="Hartskeerl R.A."/>
            <person name="Ahmed A."/>
            <person name="van der Linden H."/>
            <person name="Goris M.G.A."/>
            <person name="Vinetz J.M."/>
            <person name="Sutton G.G."/>
            <person name="Nierman W.C."/>
            <person name="Fouts D.E."/>
        </authorList>
    </citation>
    <scope>NUCLEOTIDE SEQUENCE [LARGE SCALE GENOMIC DNA]</scope>
    <source>
        <strain evidence="18">ICFT</strain>
    </source>
</reference>
<gene>
    <name evidence="18" type="ORF">LEP1GSC060_1976</name>
</gene>
<feature type="compositionally biased region" description="Acidic residues" evidence="15">
    <location>
        <begin position="416"/>
        <end position="425"/>
    </location>
</feature>
<evidence type="ECO:0000256" key="5">
    <source>
        <dbReference type="ARBA" id="ARBA00022692"/>
    </source>
</evidence>
<dbReference type="Gene3D" id="3.40.50.300">
    <property type="entry name" value="P-loop containing nucleotide triphosphate hydrolases"/>
    <property type="match status" value="1"/>
</dbReference>
<dbReference type="Pfam" id="PF13491">
    <property type="entry name" value="FtsK_4TM"/>
    <property type="match status" value="1"/>
</dbReference>
<dbReference type="Gene3D" id="1.10.10.10">
    <property type="entry name" value="Winged helix-like DNA-binding domain superfamily/Winged helix DNA-binding domain"/>
    <property type="match status" value="1"/>
</dbReference>
<feature type="compositionally biased region" description="Polar residues" evidence="15">
    <location>
        <begin position="475"/>
        <end position="493"/>
    </location>
</feature>
<feature type="domain" description="FtsK" evidence="17">
    <location>
        <begin position="657"/>
        <end position="851"/>
    </location>
</feature>
<evidence type="ECO:0000256" key="14">
    <source>
        <dbReference type="PROSITE-ProRule" id="PRU00289"/>
    </source>
</evidence>
<feature type="compositionally biased region" description="Basic and acidic residues" evidence="15">
    <location>
        <begin position="426"/>
        <end position="438"/>
    </location>
</feature>
<evidence type="ECO:0000256" key="11">
    <source>
        <dbReference type="ARBA" id="ARBA00023136"/>
    </source>
</evidence>
<dbReference type="AlphaFoldDB" id="N1WJ32"/>